<dbReference type="EMBL" id="JAKMXF010000077">
    <property type="protein sequence ID" value="KAI6658783.1"/>
    <property type="molecule type" value="Genomic_DNA"/>
</dbReference>
<keyword evidence="2" id="KW-1185">Reference proteome</keyword>
<name>A0AAV7KC55_9METZ</name>
<dbReference type="Proteomes" id="UP001165289">
    <property type="component" value="Unassembled WGS sequence"/>
</dbReference>
<accession>A0AAV7KC55</accession>
<dbReference type="PANTHER" id="PTHR45913:SF22">
    <property type="entry name" value="SCAN BOX DOMAIN-CONTAINING PROTEIN"/>
    <property type="match status" value="1"/>
</dbReference>
<protein>
    <submittedName>
        <fullName evidence="1">Uncharacterized protein</fullName>
    </submittedName>
</protein>
<organism evidence="1 2">
    <name type="scientific">Oopsacas minuta</name>
    <dbReference type="NCBI Taxonomy" id="111878"/>
    <lineage>
        <taxon>Eukaryota</taxon>
        <taxon>Metazoa</taxon>
        <taxon>Porifera</taxon>
        <taxon>Hexactinellida</taxon>
        <taxon>Hexasterophora</taxon>
        <taxon>Lyssacinosida</taxon>
        <taxon>Leucopsacidae</taxon>
        <taxon>Oopsacas</taxon>
    </lineage>
</organism>
<comment type="caution">
    <text evidence="1">The sequence shown here is derived from an EMBL/GenBank/DDBJ whole genome shotgun (WGS) entry which is preliminary data.</text>
</comment>
<reference evidence="1 2" key="1">
    <citation type="journal article" date="2023" name="BMC Biol.">
        <title>The compact genome of the sponge Oopsacas minuta (Hexactinellida) is lacking key metazoan core genes.</title>
        <authorList>
            <person name="Santini S."/>
            <person name="Schenkelaars Q."/>
            <person name="Jourda C."/>
            <person name="Duchesne M."/>
            <person name="Belahbib H."/>
            <person name="Rocher C."/>
            <person name="Selva M."/>
            <person name="Riesgo A."/>
            <person name="Vervoort M."/>
            <person name="Leys S.P."/>
            <person name="Kodjabachian L."/>
            <person name="Le Bivic A."/>
            <person name="Borchiellini C."/>
            <person name="Claverie J.M."/>
            <person name="Renard E."/>
        </authorList>
    </citation>
    <scope>NUCLEOTIDE SEQUENCE [LARGE SCALE GENOMIC DNA]</scope>
    <source>
        <strain evidence="1">SPO-2</strain>
    </source>
</reference>
<proteinExistence type="predicted"/>
<gene>
    <name evidence="1" type="ORF">LOD99_15108</name>
</gene>
<dbReference type="PANTHER" id="PTHR45913">
    <property type="entry name" value="EPM2A-INTERACTING PROTEIN 1"/>
    <property type="match status" value="1"/>
</dbReference>
<evidence type="ECO:0000313" key="1">
    <source>
        <dbReference type="EMBL" id="KAI6658783.1"/>
    </source>
</evidence>
<sequence length="137" mass="15840">MFEGLSELFEKKDIRLDKDTKGTIMEHLAAMESEFPIIFLKWCIEFNLLRNPFIVSLQTMPDKNDWAQDELIELINDGSAEEVFEREELSTFWSLMKDSYPTLTRIVLRKPLPFATTYLGESVFHSSTAKDVALGID</sequence>
<dbReference type="AlphaFoldDB" id="A0AAV7KC55"/>
<evidence type="ECO:0000313" key="2">
    <source>
        <dbReference type="Proteomes" id="UP001165289"/>
    </source>
</evidence>